<reference evidence="1 2" key="1">
    <citation type="journal article" date="2022" name="bioRxiv">
        <title>The genome of the oomycete Peronosclerospora sorghi, a cosmopolitan pathogen of maize and sorghum, is inflated with dispersed pseudogenes.</title>
        <authorList>
            <person name="Fletcher K."/>
            <person name="Martin F."/>
            <person name="Isakeit T."/>
            <person name="Cavanaugh K."/>
            <person name="Magill C."/>
            <person name="Michelmore R."/>
        </authorList>
    </citation>
    <scope>NUCLEOTIDE SEQUENCE [LARGE SCALE GENOMIC DNA]</scope>
    <source>
        <strain evidence="1">P6</strain>
    </source>
</reference>
<keyword evidence="2" id="KW-1185">Reference proteome</keyword>
<evidence type="ECO:0000313" key="1">
    <source>
        <dbReference type="EMBL" id="KAI9914606.1"/>
    </source>
</evidence>
<accession>A0ACC0W8G1</accession>
<proteinExistence type="predicted"/>
<evidence type="ECO:0000313" key="2">
    <source>
        <dbReference type="Proteomes" id="UP001163321"/>
    </source>
</evidence>
<sequence>MIAITSSEDFHNALTAATEKPLVAFFSSPLFEACERLAPKMATLADELEASAAFVVVNAEKLNSLCEELEVDVFPHFRVYKDGKILGDHSSTKFDNISAFIRELVAPDTLYTYKETPESTTEETTSEKESDAEAAADDGSRKRQERDDMASNDEHVVKKIKTDVEAAGGIEKEKAAEETNVVNGETVEVPEELPEEVTKTDETPEAKEKQLDDSTSIDQVESREVTAASDAVAA</sequence>
<protein>
    <submittedName>
        <fullName evidence="1">Uncharacterized protein</fullName>
    </submittedName>
</protein>
<name>A0ACC0W8G1_9STRA</name>
<organism evidence="1 2">
    <name type="scientific">Peronosclerospora sorghi</name>
    <dbReference type="NCBI Taxonomy" id="230839"/>
    <lineage>
        <taxon>Eukaryota</taxon>
        <taxon>Sar</taxon>
        <taxon>Stramenopiles</taxon>
        <taxon>Oomycota</taxon>
        <taxon>Peronosporomycetes</taxon>
        <taxon>Peronosporales</taxon>
        <taxon>Peronosporaceae</taxon>
        <taxon>Peronosclerospora</taxon>
    </lineage>
</organism>
<gene>
    <name evidence="1" type="ORF">PsorP6_007867</name>
</gene>
<dbReference type="EMBL" id="CM047582">
    <property type="protein sequence ID" value="KAI9914606.1"/>
    <property type="molecule type" value="Genomic_DNA"/>
</dbReference>
<dbReference type="Proteomes" id="UP001163321">
    <property type="component" value="Chromosome 3"/>
</dbReference>
<comment type="caution">
    <text evidence="1">The sequence shown here is derived from an EMBL/GenBank/DDBJ whole genome shotgun (WGS) entry which is preliminary data.</text>
</comment>